<name>A0ABS4WX30_9MICO</name>
<sequence length="237" mass="26331">MNSPTRSPNIPDSRARYDGLADWYDAQMAEGPHRDAVLRETLPRGSGTCLDIGCGTGRNLAIIEELGWTATGVDISEDQLRLARQRCPRVHQGDAEDLPFDSESFDLVMSAWTSTDVDDFSRMVREAARVLRPTGRFMFYGVHPCFNGPHVHSLPAGELVVHTTYREARRHESAPWWGEGGIRYKVGGMRQVPLAEFLNAFVDAGLRIDRVTEPGEKDVPVSITILASKDRSLPSPL</sequence>
<dbReference type="PANTHER" id="PTHR42912">
    <property type="entry name" value="METHYLTRANSFERASE"/>
    <property type="match status" value="1"/>
</dbReference>
<reference evidence="2 3" key="1">
    <citation type="submission" date="2021-03" db="EMBL/GenBank/DDBJ databases">
        <title>Sequencing the genomes of 1000 actinobacteria strains.</title>
        <authorList>
            <person name="Klenk H.-P."/>
        </authorList>
    </citation>
    <scope>NUCLEOTIDE SEQUENCE [LARGE SCALE GENOMIC DNA]</scope>
    <source>
        <strain evidence="2 3">DSM 14566</strain>
    </source>
</reference>
<keyword evidence="3" id="KW-1185">Reference proteome</keyword>
<organism evidence="2 3">
    <name type="scientific">Brachybacterium sacelli</name>
    <dbReference type="NCBI Taxonomy" id="173364"/>
    <lineage>
        <taxon>Bacteria</taxon>
        <taxon>Bacillati</taxon>
        <taxon>Actinomycetota</taxon>
        <taxon>Actinomycetes</taxon>
        <taxon>Micrococcales</taxon>
        <taxon>Dermabacteraceae</taxon>
        <taxon>Brachybacterium</taxon>
    </lineage>
</organism>
<keyword evidence="2" id="KW-0489">Methyltransferase</keyword>
<dbReference type="SUPFAM" id="SSF53335">
    <property type="entry name" value="S-adenosyl-L-methionine-dependent methyltransferases"/>
    <property type="match status" value="1"/>
</dbReference>
<proteinExistence type="predicted"/>
<dbReference type="GO" id="GO:0008168">
    <property type="term" value="F:methyltransferase activity"/>
    <property type="evidence" value="ECO:0007669"/>
    <property type="project" value="UniProtKB-KW"/>
</dbReference>
<accession>A0ABS4WX30</accession>
<keyword evidence="2" id="KW-0808">Transferase</keyword>
<dbReference type="GO" id="GO:0032259">
    <property type="term" value="P:methylation"/>
    <property type="evidence" value="ECO:0007669"/>
    <property type="project" value="UniProtKB-KW"/>
</dbReference>
<dbReference type="Gene3D" id="3.40.50.150">
    <property type="entry name" value="Vaccinia Virus protein VP39"/>
    <property type="match status" value="1"/>
</dbReference>
<evidence type="ECO:0000313" key="3">
    <source>
        <dbReference type="Proteomes" id="UP001519290"/>
    </source>
</evidence>
<dbReference type="Pfam" id="PF08241">
    <property type="entry name" value="Methyltransf_11"/>
    <property type="match status" value="1"/>
</dbReference>
<evidence type="ECO:0000313" key="2">
    <source>
        <dbReference type="EMBL" id="MBP2380528.1"/>
    </source>
</evidence>
<dbReference type="Proteomes" id="UP001519290">
    <property type="component" value="Unassembled WGS sequence"/>
</dbReference>
<dbReference type="RefSeq" id="WP_209898586.1">
    <property type="nucleotide sequence ID" value="NZ_BAAAJW010000020.1"/>
</dbReference>
<dbReference type="InterPro" id="IPR050508">
    <property type="entry name" value="Methyltransf_Superfamily"/>
</dbReference>
<dbReference type="EMBL" id="JAGIOD010000001">
    <property type="protein sequence ID" value="MBP2380528.1"/>
    <property type="molecule type" value="Genomic_DNA"/>
</dbReference>
<comment type="caution">
    <text evidence="2">The sequence shown here is derived from an EMBL/GenBank/DDBJ whole genome shotgun (WGS) entry which is preliminary data.</text>
</comment>
<protein>
    <submittedName>
        <fullName evidence="2">SAM-dependent methyltransferase</fullName>
    </submittedName>
</protein>
<evidence type="ECO:0000259" key="1">
    <source>
        <dbReference type="Pfam" id="PF08241"/>
    </source>
</evidence>
<gene>
    <name evidence="2" type="ORF">JOF43_000485</name>
</gene>
<dbReference type="InterPro" id="IPR013216">
    <property type="entry name" value="Methyltransf_11"/>
</dbReference>
<dbReference type="CDD" id="cd02440">
    <property type="entry name" value="AdoMet_MTases"/>
    <property type="match status" value="1"/>
</dbReference>
<feature type="domain" description="Methyltransferase type 11" evidence="1">
    <location>
        <begin position="50"/>
        <end position="139"/>
    </location>
</feature>
<dbReference type="InterPro" id="IPR029063">
    <property type="entry name" value="SAM-dependent_MTases_sf"/>
</dbReference>